<protein>
    <submittedName>
        <fullName evidence="1">Uncharacterized protein</fullName>
    </submittedName>
</protein>
<name>A0A3Q7G9Y1_SOLLC</name>
<dbReference type="EnsemblPlants" id="Solyc04g078280.3.1">
    <property type="protein sequence ID" value="Solyc04g078280.3.1.1"/>
    <property type="gene ID" value="Solyc04g078280.3"/>
</dbReference>
<organism evidence="1">
    <name type="scientific">Solanum lycopersicum</name>
    <name type="common">Tomato</name>
    <name type="synonym">Lycopersicon esculentum</name>
    <dbReference type="NCBI Taxonomy" id="4081"/>
    <lineage>
        <taxon>Eukaryota</taxon>
        <taxon>Viridiplantae</taxon>
        <taxon>Streptophyta</taxon>
        <taxon>Embryophyta</taxon>
        <taxon>Tracheophyta</taxon>
        <taxon>Spermatophyta</taxon>
        <taxon>Magnoliopsida</taxon>
        <taxon>eudicotyledons</taxon>
        <taxon>Gunneridae</taxon>
        <taxon>Pentapetalae</taxon>
        <taxon>asterids</taxon>
        <taxon>lamiids</taxon>
        <taxon>Solanales</taxon>
        <taxon>Solanaceae</taxon>
        <taxon>Solanoideae</taxon>
        <taxon>Solaneae</taxon>
        <taxon>Solanum</taxon>
        <taxon>Solanum subgen. Lycopersicon</taxon>
    </lineage>
</organism>
<dbReference type="Proteomes" id="UP000004994">
    <property type="component" value="Chromosome 4"/>
</dbReference>
<sequence>MIPRLVDNLQPHTLLMKSEVQVKGLLDASTTVSLVMHRKVEPNQIH</sequence>
<proteinExistence type="predicted"/>
<dbReference type="Gramene" id="Solyc04g078280.3.1">
    <property type="protein sequence ID" value="Solyc04g078280.3.1.1"/>
    <property type="gene ID" value="Solyc04g078280.3"/>
</dbReference>
<evidence type="ECO:0000313" key="1">
    <source>
        <dbReference type="EnsemblPlants" id="Solyc04g078280.3.1.1"/>
    </source>
</evidence>
<dbReference type="AlphaFoldDB" id="A0A3Q7G9Y1"/>
<keyword evidence="2" id="KW-1185">Reference proteome</keyword>
<accession>A0A3Q7G9Y1</accession>
<dbReference type="InParanoid" id="A0A3Q7G9Y1"/>
<reference evidence="1" key="1">
    <citation type="journal article" date="2012" name="Nature">
        <title>The tomato genome sequence provides insights into fleshy fruit evolution.</title>
        <authorList>
            <consortium name="Tomato Genome Consortium"/>
        </authorList>
    </citation>
    <scope>NUCLEOTIDE SEQUENCE [LARGE SCALE GENOMIC DNA]</scope>
    <source>
        <strain evidence="1">cv. Heinz 1706</strain>
    </source>
</reference>
<evidence type="ECO:0000313" key="2">
    <source>
        <dbReference type="Proteomes" id="UP000004994"/>
    </source>
</evidence>
<reference evidence="1" key="2">
    <citation type="submission" date="2019-01" db="UniProtKB">
        <authorList>
            <consortium name="EnsemblPlants"/>
        </authorList>
    </citation>
    <scope>IDENTIFICATION</scope>
    <source>
        <strain evidence="1">cv. Heinz 1706</strain>
    </source>
</reference>